<dbReference type="SMART" id="SM00264">
    <property type="entry name" value="BAG"/>
    <property type="match status" value="1"/>
</dbReference>
<dbReference type="AlphaFoldDB" id="A0A0F9XRK8"/>
<name>A0A0F9XRK8_TRIHA</name>
<dbReference type="Pfam" id="PF02179">
    <property type="entry name" value="BAG"/>
    <property type="match status" value="1"/>
</dbReference>
<comment type="caution">
    <text evidence="2">The sequence shown here is derived from an EMBL/GenBank/DDBJ whole genome shotgun (WGS) entry which is preliminary data.</text>
</comment>
<evidence type="ECO:0000259" key="1">
    <source>
        <dbReference type="PROSITE" id="PS51035"/>
    </source>
</evidence>
<dbReference type="Proteomes" id="UP000034112">
    <property type="component" value="Unassembled WGS sequence"/>
</dbReference>
<evidence type="ECO:0000313" key="2">
    <source>
        <dbReference type="EMBL" id="KKP07336.1"/>
    </source>
</evidence>
<accession>A0A0F9XRK8</accession>
<dbReference type="GO" id="GO:0051087">
    <property type="term" value="F:protein-folding chaperone binding"/>
    <property type="evidence" value="ECO:0007669"/>
    <property type="project" value="InterPro"/>
</dbReference>
<dbReference type="InterPro" id="IPR036533">
    <property type="entry name" value="BAG_dom_sf"/>
</dbReference>
<protein>
    <recommendedName>
        <fullName evidence="1">BAG domain-containing protein</fullName>
    </recommendedName>
</protein>
<dbReference type="PROSITE" id="PS51035">
    <property type="entry name" value="BAG"/>
    <property type="match status" value="1"/>
</dbReference>
<dbReference type="SUPFAM" id="SSF63491">
    <property type="entry name" value="BAG domain"/>
    <property type="match status" value="1"/>
</dbReference>
<feature type="domain" description="BAG" evidence="1">
    <location>
        <begin position="138"/>
        <end position="201"/>
    </location>
</feature>
<dbReference type="OrthoDB" id="417450at2759"/>
<reference evidence="3" key="1">
    <citation type="journal article" date="2015" name="Genome Announc.">
        <title>Draft whole-genome sequence of the biocontrol agent Trichoderma harzianum T6776.</title>
        <authorList>
            <person name="Baroncelli R."/>
            <person name="Piaggeschi G."/>
            <person name="Fiorini L."/>
            <person name="Bertolini E."/>
            <person name="Zapparata A."/>
            <person name="Pe M.E."/>
            <person name="Sarrocco S."/>
            <person name="Vannacci G."/>
        </authorList>
    </citation>
    <scope>NUCLEOTIDE SEQUENCE [LARGE SCALE GENOMIC DNA]</scope>
    <source>
        <strain evidence="3">T6776</strain>
    </source>
</reference>
<dbReference type="Gene3D" id="1.20.58.120">
    <property type="entry name" value="BAG domain"/>
    <property type="match status" value="1"/>
</dbReference>
<organism evidence="2 3">
    <name type="scientific">Trichoderma harzianum</name>
    <name type="common">Hypocrea lixii</name>
    <dbReference type="NCBI Taxonomy" id="5544"/>
    <lineage>
        <taxon>Eukaryota</taxon>
        <taxon>Fungi</taxon>
        <taxon>Dikarya</taxon>
        <taxon>Ascomycota</taxon>
        <taxon>Pezizomycotina</taxon>
        <taxon>Sordariomycetes</taxon>
        <taxon>Hypocreomycetidae</taxon>
        <taxon>Hypocreales</taxon>
        <taxon>Hypocreaceae</taxon>
        <taxon>Trichoderma</taxon>
    </lineage>
</organism>
<dbReference type="EMBL" id="JOKZ01000008">
    <property type="protein sequence ID" value="KKP07336.1"/>
    <property type="molecule type" value="Genomic_DNA"/>
</dbReference>
<evidence type="ECO:0000313" key="3">
    <source>
        <dbReference type="Proteomes" id="UP000034112"/>
    </source>
</evidence>
<proteinExistence type="predicted"/>
<sequence>MDSVYQRHFGMLKITSATPFSSVPSPAISSSPMQTDPRIQWNSQSHRARGMAGVQNRNTISKDRIQGEEQRMADLLAQHGNKVMRTQYIALSVDPIDSDSNGDEADTDLRTAISAAAKQIKDLTDEFNSRWLPRCRRYIESPPRDYNKRTDGHKTLSESVMQQILLKLDGVDTQGDMELRQRRKELVRQVQNVLKQLDDAKES</sequence>
<gene>
    <name evidence="2" type="ORF">THAR02_00533</name>
</gene>
<dbReference type="InterPro" id="IPR003103">
    <property type="entry name" value="BAG_domain"/>
</dbReference>